<organism evidence="3">
    <name type="scientific">Darwinula stevensoni</name>
    <dbReference type="NCBI Taxonomy" id="69355"/>
    <lineage>
        <taxon>Eukaryota</taxon>
        <taxon>Metazoa</taxon>
        <taxon>Ecdysozoa</taxon>
        <taxon>Arthropoda</taxon>
        <taxon>Crustacea</taxon>
        <taxon>Oligostraca</taxon>
        <taxon>Ostracoda</taxon>
        <taxon>Podocopa</taxon>
        <taxon>Podocopida</taxon>
        <taxon>Darwinulocopina</taxon>
        <taxon>Darwinuloidea</taxon>
        <taxon>Darwinulidae</taxon>
        <taxon>Darwinula</taxon>
    </lineage>
</organism>
<dbReference type="AlphaFoldDB" id="A0A7R8X5G8"/>
<proteinExistence type="predicted"/>
<feature type="region of interest" description="Disordered" evidence="1">
    <location>
        <begin position="123"/>
        <end position="178"/>
    </location>
</feature>
<keyword evidence="4" id="KW-1185">Reference proteome</keyword>
<sequence length="354" mass="38677">MIRSKNAHEKAVVIFVGSAKYSAPGGWQTGALTLYVAGAGVGGGVLAALVFFICCKYCSCAVRARRRQHQLKSQESRELSLMCRQYGMNKDDDSGGSVSVTVSLGGSEPRYGPGFHHLPGIPEAKGGEESDRSTGDIPVLPSSPTRLGQRGMAFSPGEDSIPAIDADQESPSGFDASSAVIHSPPHRPGSNPFIRQFSVTQKDSRMECVEVDVWKAPRLQKRSASLDSGSGDLEEGMEENGRRLFRELDRILMESDHEEPPSKVRYNDIGSLEDTPSLNSRRLNASIDASSQVNYDSLLDLSFEECSQSTTMEEKKRRPGDIDIKRRGSIANAFIYEDQHKTFTILLQPNSSET</sequence>
<evidence type="ECO:0000313" key="3">
    <source>
        <dbReference type="EMBL" id="CAD7243813.1"/>
    </source>
</evidence>
<reference evidence="3" key="1">
    <citation type="submission" date="2020-11" db="EMBL/GenBank/DDBJ databases">
        <authorList>
            <person name="Tran Van P."/>
        </authorList>
    </citation>
    <scope>NUCLEOTIDE SEQUENCE</scope>
</reference>
<feature type="transmembrane region" description="Helical" evidence="2">
    <location>
        <begin position="34"/>
        <end position="58"/>
    </location>
</feature>
<evidence type="ECO:0000256" key="2">
    <source>
        <dbReference type="SAM" id="Phobius"/>
    </source>
</evidence>
<name>A0A7R8X5G8_9CRUS</name>
<feature type="compositionally biased region" description="Basic and acidic residues" evidence="1">
    <location>
        <begin position="125"/>
        <end position="134"/>
    </location>
</feature>
<dbReference type="EMBL" id="LR900021">
    <property type="protein sequence ID" value="CAD7243813.1"/>
    <property type="molecule type" value="Genomic_DNA"/>
</dbReference>
<dbReference type="Proteomes" id="UP000677054">
    <property type="component" value="Unassembled WGS sequence"/>
</dbReference>
<accession>A0A7R8X5G8</accession>
<keyword evidence="2" id="KW-1133">Transmembrane helix</keyword>
<evidence type="ECO:0000256" key="1">
    <source>
        <dbReference type="SAM" id="MobiDB-lite"/>
    </source>
</evidence>
<protein>
    <submittedName>
        <fullName evidence="3">Uncharacterized protein</fullName>
    </submittedName>
</protein>
<keyword evidence="2" id="KW-0812">Transmembrane</keyword>
<evidence type="ECO:0000313" key="4">
    <source>
        <dbReference type="Proteomes" id="UP000677054"/>
    </source>
</evidence>
<gene>
    <name evidence="3" type="ORF">DSTB1V02_LOCUS3725</name>
</gene>
<dbReference type="EMBL" id="CAJPEV010000504">
    <property type="protein sequence ID" value="CAG0885917.1"/>
    <property type="molecule type" value="Genomic_DNA"/>
</dbReference>
<keyword evidence="2" id="KW-0472">Membrane</keyword>